<dbReference type="AlphaFoldDB" id="A0AA97CYG3"/>
<dbReference type="InterPro" id="IPR000253">
    <property type="entry name" value="FHA_dom"/>
</dbReference>
<protein>
    <recommendedName>
        <fullName evidence="3">FHA domain-containing protein</fullName>
    </recommendedName>
</protein>
<organism evidence="4">
    <name type="scientific">Gordonia sp. MP11Mi</name>
    <dbReference type="NCBI Taxonomy" id="3022769"/>
    <lineage>
        <taxon>Bacteria</taxon>
        <taxon>Bacillati</taxon>
        <taxon>Actinomycetota</taxon>
        <taxon>Actinomycetes</taxon>
        <taxon>Mycobacteriales</taxon>
        <taxon>Gordoniaceae</taxon>
        <taxon>Gordonia</taxon>
    </lineage>
</organism>
<evidence type="ECO:0000313" key="4">
    <source>
        <dbReference type="EMBL" id="WOC14104.1"/>
    </source>
</evidence>
<name>A0AA97CYG3_9ACTN</name>
<dbReference type="RefSeq" id="WP_420712807.1">
    <property type="nucleotide sequence ID" value="NZ_CP128986.1"/>
</dbReference>
<sequence length="173" mass="18080">MNTQEATPLQVRVGQGAQQTVRVSPASLGRTPDNEVVVNHPLVSRRHLSIEWSADDGWQVIDAGSTNGMFVSGVRQTVVTVAGTTRINLGDGQTGPVLELTPLGPAAPTIVPASGGVHAQRPPTPRPATPGPATPKPVTPKPVTPGPVTPPPAPSSHPVRAQPVRPMWRGLRR</sequence>
<dbReference type="Gene3D" id="2.60.200.20">
    <property type="match status" value="1"/>
</dbReference>
<dbReference type="SUPFAM" id="SSF49879">
    <property type="entry name" value="SMAD/FHA domain"/>
    <property type="match status" value="1"/>
</dbReference>
<feature type="domain" description="FHA" evidence="3">
    <location>
        <begin position="26"/>
        <end position="76"/>
    </location>
</feature>
<dbReference type="InterPro" id="IPR008984">
    <property type="entry name" value="SMAD_FHA_dom_sf"/>
</dbReference>
<feature type="region of interest" description="Disordered" evidence="2">
    <location>
        <begin position="109"/>
        <end position="173"/>
    </location>
</feature>
<gene>
    <name evidence="4" type="ORF">MP11Mi_32170</name>
</gene>
<dbReference type="SMART" id="SM00240">
    <property type="entry name" value="FHA"/>
    <property type="match status" value="1"/>
</dbReference>
<evidence type="ECO:0000256" key="2">
    <source>
        <dbReference type="SAM" id="MobiDB-lite"/>
    </source>
</evidence>
<evidence type="ECO:0000256" key="1">
    <source>
        <dbReference type="ARBA" id="ARBA00022553"/>
    </source>
</evidence>
<reference evidence="4" key="1">
    <citation type="submission" date="2023-06" db="EMBL/GenBank/DDBJ databases">
        <title>Gordonia sp. nov. and Pseudochrobactrum sp. nov., two species isolated from the burying beetle Nicrophorus vespilloides.</title>
        <authorList>
            <person name="Poehlein A."/>
            <person name="Guzman J."/>
            <person name="Daniel R."/>
            <person name="Vilcinskas A."/>
        </authorList>
    </citation>
    <scope>NUCLEOTIDE SEQUENCE</scope>
    <source>
        <strain evidence="4">MP11Mi</strain>
    </source>
</reference>
<feature type="compositionally biased region" description="Pro residues" evidence="2">
    <location>
        <begin position="122"/>
        <end position="155"/>
    </location>
</feature>
<keyword evidence="1" id="KW-0597">Phosphoprotein</keyword>
<evidence type="ECO:0000259" key="3">
    <source>
        <dbReference type="PROSITE" id="PS50006"/>
    </source>
</evidence>
<dbReference type="PROSITE" id="PS50006">
    <property type="entry name" value="FHA_DOMAIN"/>
    <property type="match status" value="1"/>
</dbReference>
<accession>A0AA97CYG3</accession>
<dbReference type="EMBL" id="CP128986">
    <property type="protein sequence ID" value="WOC14104.1"/>
    <property type="molecule type" value="Genomic_DNA"/>
</dbReference>
<dbReference type="Pfam" id="PF00498">
    <property type="entry name" value="FHA"/>
    <property type="match status" value="1"/>
</dbReference>
<proteinExistence type="predicted"/>